<name>A0A5Q0P7W3_9GAMM</name>
<comment type="catalytic activity">
    <reaction evidence="14 15">
        <text>2'-deoxyribonucleotide-(2'-deoxyribose 5'-phosphate)-2'-deoxyribonucleotide-DNA = a 3'-end 2'-deoxyribonucleotide-(2,3-dehydro-2,3-deoxyribose 5'-phosphate)-DNA + a 5'-end 5'-phospho-2'-deoxyribonucleoside-DNA + H(+)</text>
        <dbReference type="Rhea" id="RHEA:66592"/>
        <dbReference type="Rhea" id="RHEA-COMP:13180"/>
        <dbReference type="Rhea" id="RHEA-COMP:16897"/>
        <dbReference type="Rhea" id="RHEA-COMP:17067"/>
        <dbReference type="ChEBI" id="CHEBI:15378"/>
        <dbReference type="ChEBI" id="CHEBI:136412"/>
        <dbReference type="ChEBI" id="CHEBI:157695"/>
        <dbReference type="ChEBI" id="CHEBI:167181"/>
        <dbReference type="EC" id="4.2.99.18"/>
    </reaction>
</comment>
<dbReference type="EC" id="4.2.99.18" evidence="15"/>
<dbReference type="Gene3D" id="3.20.190.10">
    <property type="entry name" value="MutM-like, N-terminal"/>
    <property type="match status" value="1"/>
</dbReference>
<evidence type="ECO:0000313" key="19">
    <source>
        <dbReference type="EMBL" id="QGA11748.1"/>
    </source>
</evidence>
<comment type="catalytic activity">
    <reaction evidence="1 15">
        <text>Hydrolysis of DNA containing ring-opened 7-methylguanine residues, releasing 2,6-diamino-4-hydroxy-5-(N-methyl)formamidopyrimidine.</text>
        <dbReference type="EC" id="3.2.2.23"/>
    </reaction>
</comment>
<evidence type="ECO:0000313" key="20">
    <source>
        <dbReference type="Proteomes" id="UP000327478"/>
    </source>
</evidence>
<dbReference type="GO" id="GO:0140078">
    <property type="term" value="F:class I DNA-(apurinic or apyrimidinic site) endonuclease activity"/>
    <property type="evidence" value="ECO:0007669"/>
    <property type="project" value="UniProtKB-EC"/>
</dbReference>
<dbReference type="InterPro" id="IPR035937">
    <property type="entry name" value="FPG_N"/>
</dbReference>
<evidence type="ECO:0000256" key="5">
    <source>
        <dbReference type="ARBA" id="ARBA00022763"/>
    </source>
</evidence>
<dbReference type="NCBIfam" id="NF002211">
    <property type="entry name" value="PRK01103.1"/>
    <property type="match status" value="1"/>
</dbReference>
<keyword evidence="4 15" id="KW-0479">Metal-binding</keyword>
<evidence type="ECO:0000256" key="15">
    <source>
        <dbReference type="HAMAP-Rule" id="MF_00103"/>
    </source>
</evidence>
<feature type="binding site" evidence="15">
    <location>
        <position position="89"/>
    </location>
    <ligand>
        <name>DNA</name>
        <dbReference type="ChEBI" id="CHEBI:16991"/>
    </ligand>
</feature>
<evidence type="ECO:0000256" key="3">
    <source>
        <dbReference type="ARBA" id="ARBA00011245"/>
    </source>
</evidence>
<dbReference type="InterPro" id="IPR012319">
    <property type="entry name" value="FPG_cat"/>
</dbReference>
<evidence type="ECO:0000256" key="11">
    <source>
        <dbReference type="ARBA" id="ARBA00023239"/>
    </source>
</evidence>
<evidence type="ECO:0000256" key="4">
    <source>
        <dbReference type="ARBA" id="ARBA00022723"/>
    </source>
</evidence>
<keyword evidence="6 15" id="KW-0863">Zinc-finger</keyword>
<dbReference type="HAMAP" id="MF_00103">
    <property type="entry name" value="Fapy_DNA_glycosyl"/>
    <property type="match status" value="1"/>
</dbReference>
<evidence type="ECO:0000256" key="8">
    <source>
        <dbReference type="ARBA" id="ARBA00022833"/>
    </source>
</evidence>
<dbReference type="CDD" id="cd08966">
    <property type="entry name" value="EcFpg-like_N"/>
    <property type="match status" value="1"/>
</dbReference>
<comment type="cofactor">
    <cofactor evidence="15">
        <name>Zn(2+)</name>
        <dbReference type="ChEBI" id="CHEBI:29105"/>
    </cofactor>
    <text evidence="15">Binds 1 zinc ion per subunit.</text>
</comment>
<dbReference type="InterPro" id="IPR000214">
    <property type="entry name" value="Znf_DNA_glyclase/AP_lyase"/>
</dbReference>
<protein>
    <recommendedName>
        <fullName evidence="15">Formamidopyrimidine-DNA glycosylase</fullName>
        <shortName evidence="15">Fapy-DNA glycosylase</shortName>
        <ecNumber evidence="15">3.2.2.23</ecNumber>
    </recommendedName>
    <alternativeName>
        <fullName evidence="15">DNA-(apurinic or apyrimidinic site) lyase MutM</fullName>
        <shortName evidence="15">AP lyase MutM</shortName>
        <ecNumber evidence="15">4.2.99.18</ecNumber>
    </alternativeName>
</protein>
<dbReference type="AlphaFoldDB" id="A0A5Q0P7W3"/>
<evidence type="ECO:0000256" key="7">
    <source>
        <dbReference type="ARBA" id="ARBA00022801"/>
    </source>
</evidence>
<keyword evidence="12 15" id="KW-0511">Multifunctional enzyme</keyword>
<feature type="binding site" evidence="15">
    <location>
        <position position="148"/>
    </location>
    <ligand>
        <name>DNA</name>
        <dbReference type="ChEBI" id="CHEBI:16991"/>
    </ligand>
</feature>
<dbReference type="Proteomes" id="UP000480556">
    <property type="component" value="Unassembled WGS sequence"/>
</dbReference>
<feature type="active site" description="Proton donor; for delta-elimination activity" evidence="15">
    <location>
        <position position="257"/>
    </location>
</feature>
<dbReference type="GO" id="GO:0003684">
    <property type="term" value="F:damaged DNA binding"/>
    <property type="evidence" value="ECO:0007669"/>
    <property type="project" value="InterPro"/>
</dbReference>
<evidence type="ECO:0000256" key="6">
    <source>
        <dbReference type="ARBA" id="ARBA00022771"/>
    </source>
</evidence>
<comment type="function">
    <text evidence="15">Involved in base excision repair of DNA damaged by oxidation or by mutagenic agents. Acts as DNA glycosylase that recognizes and removes damaged bases. Has a preference for oxidized purines, such as 7,8-dihydro-8-oxoguanine (8-oxoG). Has AP (apurinic/apyrimidinic) lyase activity and introduces nicks in the DNA strand. Cleaves the DNA backbone by beta-delta elimination to generate a single-strand break at the site of the removed base with both 3'- and 5'-phosphates.</text>
</comment>
<evidence type="ECO:0000256" key="1">
    <source>
        <dbReference type="ARBA" id="ARBA00001668"/>
    </source>
</evidence>
<evidence type="ECO:0000259" key="16">
    <source>
        <dbReference type="PROSITE" id="PS51066"/>
    </source>
</evidence>
<keyword evidence="11 15" id="KW-0456">Lyase</keyword>
<evidence type="ECO:0000256" key="10">
    <source>
        <dbReference type="ARBA" id="ARBA00023204"/>
    </source>
</evidence>
<evidence type="ECO:0000256" key="13">
    <source>
        <dbReference type="ARBA" id="ARBA00023295"/>
    </source>
</evidence>
<dbReference type="Proteomes" id="UP000327478">
    <property type="component" value="Chromosome"/>
</dbReference>
<dbReference type="PANTHER" id="PTHR22993:SF9">
    <property type="entry name" value="FORMAMIDOPYRIMIDINE-DNA GLYCOSYLASE"/>
    <property type="match status" value="1"/>
</dbReference>
<feature type="domain" description="FPG-type" evidence="16">
    <location>
        <begin position="233"/>
        <end position="267"/>
    </location>
</feature>
<sequence length="286" mass="32283">MPELPEVETTKTSLLPLIDQQVLKVTVYQSSLRWAIPDDITKIKGQRLVKLTRRSKYILAEFEQDTMLWHLGMSGSFRLCQSNEPLRKHDHLVIAFEDIELRYHDPRRFGCILWLDAQSQSKLLDTLGPEPLSEQFNAEYLFDKLKNKSVGTKVAIMDNHVVVGVGNIYATESLFNLGIHPAQPASDLSFAQIQQLVVEIKRILKQAIDLGGSTLRDYTNAMGENGYFQQTLLAYGRAGEMCVNCETTLQNLKLGQRASVFCPECQPLKKSALTVKKLAKTRGKKS</sequence>
<dbReference type="SMART" id="SM00898">
    <property type="entry name" value="Fapy_DNA_glyco"/>
    <property type="match status" value="1"/>
</dbReference>
<evidence type="ECO:0000256" key="14">
    <source>
        <dbReference type="ARBA" id="ARBA00044632"/>
    </source>
</evidence>
<dbReference type="EMBL" id="CP045650">
    <property type="protein sequence ID" value="QGA11748.1"/>
    <property type="molecule type" value="Genomic_DNA"/>
</dbReference>
<dbReference type="Pfam" id="PF06831">
    <property type="entry name" value="H2TH"/>
    <property type="match status" value="1"/>
</dbReference>
<evidence type="ECO:0000313" key="18">
    <source>
        <dbReference type="EMBL" id="MQW91347.1"/>
    </source>
</evidence>
<organism evidence="18 21">
    <name type="scientific">Acinetobacter wanghuae</name>
    <dbReference type="NCBI Taxonomy" id="2662362"/>
    <lineage>
        <taxon>Bacteria</taxon>
        <taxon>Pseudomonadati</taxon>
        <taxon>Pseudomonadota</taxon>
        <taxon>Gammaproteobacteria</taxon>
        <taxon>Moraxellales</taxon>
        <taxon>Moraxellaceae</taxon>
        <taxon>Acinetobacter</taxon>
    </lineage>
</organism>
<dbReference type="InterPro" id="IPR010979">
    <property type="entry name" value="Ribosomal_uS13-like_H2TH"/>
</dbReference>
<dbReference type="GO" id="GO:0008270">
    <property type="term" value="F:zinc ion binding"/>
    <property type="evidence" value="ECO:0007669"/>
    <property type="project" value="UniProtKB-UniRule"/>
</dbReference>
<proteinExistence type="inferred from homology"/>
<dbReference type="PANTHER" id="PTHR22993">
    <property type="entry name" value="FORMAMIDOPYRIMIDINE-DNA GLYCOSYLASE"/>
    <property type="match status" value="1"/>
</dbReference>
<keyword evidence="8 15" id="KW-0862">Zinc</keyword>
<feature type="active site" description="Schiff-base intermediate with DNA" evidence="15">
    <location>
        <position position="2"/>
    </location>
</feature>
<comment type="subunit">
    <text evidence="3 15">Monomer.</text>
</comment>
<evidence type="ECO:0000313" key="21">
    <source>
        <dbReference type="Proteomes" id="UP000480556"/>
    </source>
</evidence>
<feature type="active site" description="Proton donor" evidence="15">
    <location>
        <position position="3"/>
    </location>
</feature>
<evidence type="ECO:0000259" key="17">
    <source>
        <dbReference type="PROSITE" id="PS51068"/>
    </source>
</evidence>
<dbReference type="SUPFAM" id="SSF81624">
    <property type="entry name" value="N-terminal domain of MutM-like DNA repair proteins"/>
    <property type="match status" value="1"/>
</dbReference>
<dbReference type="RefSeq" id="WP_153372368.1">
    <property type="nucleotide sequence ID" value="NZ_CP045650.1"/>
</dbReference>
<dbReference type="PROSITE" id="PS51066">
    <property type="entry name" value="ZF_FPG_2"/>
    <property type="match status" value="1"/>
</dbReference>
<dbReference type="GO" id="GO:0034039">
    <property type="term" value="F:8-oxo-7,8-dihydroguanine DNA N-glycosylase activity"/>
    <property type="evidence" value="ECO:0007669"/>
    <property type="project" value="TreeGrafter"/>
</dbReference>
<dbReference type="NCBIfam" id="TIGR00577">
    <property type="entry name" value="fpg"/>
    <property type="match status" value="1"/>
</dbReference>
<gene>
    <name evidence="15 18" type="primary">mutM</name>
    <name evidence="15" type="synonym">fpg</name>
    <name evidence="19" type="ORF">GFH30_10325</name>
    <name evidence="18" type="ORF">GHJ48_02820</name>
</gene>
<dbReference type="FunFam" id="1.10.8.50:FF:000003">
    <property type="entry name" value="Formamidopyrimidine-DNA glycosylase"/>
    <property type="match status" value="1"/>
</dbReference>
<dbReference type="PROSITE" id="PS51068">
    <property type="entry name" value="FPG_CAT"/>
    <property type="match status" value="1"/>
</dbReference>
<accession>A0A5Q0P7W3</accession>
<dbReference type="SUPFAM" id="SSF46946">
    <property type="entry name" value="S13-like H2TH domain"/>
    <property type="match status" value="1"/>
</dbReference>
<evidence type="ECO:0000256" key="9">
    <source>
        <dbReference type="ARBA" id="ARBA00023125"/>
    </source>
</evidence>
<keyword evidence="10 15" id="KW-0234">DNA repair</keyword>
<dbReference type="SMART" id="SM01232">
    <property type="entry name" value="H2TH"/>
    <property type="match status" value="1"/>
</dbReference>
<feature type="active site" description="Proton donor; for beta-elimination activity" evidence="15">
    <location>
        <position position="56"/>
    </location>
</feature>
<reference evidence="20 21" key="1">
    <citation type="submission" date="2019-10" db="EMBL/GenBank/DDBJ databases">
        <authorList>
            <person name="Dong K."/>
        </authorList>
    </citation>
    <scope>NUCLEOTIDE SEQUENCE [LARGE SCALE GENOMIC DNA]</scope>
    <source>
        <strain evidence="19">Dk386</strain>
        <strain evidence="20">dk386</strain>
        <strain evidence="18">Dk771</strain>
        <strain evidence="21">dk771</strain>
    </source>
</reference>
<dbReference type="SUPFAM" id="SSF57716">
    <property type="entry name" value="Glucocorticoid receptor-like (DNA-binding domain)"/>
    <property type="match status" value="1"/>
</dbReference>
<dbReference type="Gene3D" id="1.10.8.50">
    <property type="match status" value="1"/>
</dbReference>
<evidence type="ECO:0000256" key="2">
    <source>
        <dbReference type="ARBA" id="ARBA00009409"/>
    </source>
</evidence>
<dbReference type="InterPro" id="IPR015886">
    <property type="entry name" value="H2TH_FPG"/>
</dbReference>
<keyword evidence="20" id="KW-1185">Reference proteome</keyword>
<dbReference type="GO" id="GO:0006284">
    <property type="term" value="P:base-excision repair"/>
    <property type="evidence" value="ECO:0007669"/>
    <property type="project" value="InterPro"/>
</dbReference>
<dbReference type="InterPro" id="IPR020629">
    <property type="entry name" value="FPG_Glyclase"/>
</dbReference>
<dbReference type="EC" id="3.2.2.23" evidence="15"/>
<feature type="binding site" evidence="15">
    <location>
        <position position="107"/>
    </location>
    <ligand>
        <name>DNA</name>
        <dbReference type="ChEBI" id="CHEBI:16991"/>
    </ligand>
</feature>
<keyword evidence="5 15" id="KW-0227">DNA damage</keyword>
<dbReference type="Pfam" id="PF01149">
    <property type="entry name" value="Fapy_DNA_glyco"/>
    <property type="match status" value="1"/>
</dbReference>
<keyword evidence="7 15" id="KW-0378">Hydrolase</keyword>
<keyword evidence="13 15" id="KW-0326">Glycosidase</keyword>
<comment type="similarity">
    <text evidence="2 15">Belongs to the FPG family.</text>
</comment>
<dbReference type="EMBL" id="WITK01000003">
    <property type="protein sequence ID" value="MQW91347.1"/>
    <property type="molecule type" value="Genomic_DNA"/>
</dbReference>
<keyword evidence="9 15" id="KW-0238">DNA-binding</keyword>
<feature type="domain" description="Formamidopyrimidine-DNA glycosylase catalytic" evidence="17">
    <location>
        <begin position="2"/>
        <end position="110"/>
    </location>
</feature>
<evidence type="ECO:0000256" key="12">
    <source>
        <dbReference type="ARBA" id="ARBA00023268"/>
    </source>
</evidence>